<dbReference type="STRING" id="390807.SAMN04488095_1061"/>
<name>A0A1I3IQP7_9RHOB</name>
<feature type="chain" id="PRO_5011761955" description="Protease inhibitor Inh" evidence="1">
    <location>
        <begin position="26"/>
        <end position="190"/>
    </location>
</feature>
<keyword evidence="3" id="KW-1185">Reference proteome</keyword>
<accession>A0A1I3IQP7</accession>
<sequence length="190" mass="21247">MFTPLKSVAAFVALSLLVAPLQSQAQQTTTTAIGLSNVFEQYTKRYPHVVDVKNMQTYLGDWECTLDGRGASLRIIQPAEKRTTCQVDQPNVCSISVRYHTPKIFFRDHGWDGSGANGPSVQMMNVSPGYTGATLRHPDGNEWHFGGRDFITTPTHQITLANRLEGNSTWRGRQYPLSCDRVWAPGTRLY</sequence>
<evidence type="ECO:0008006" key="4">
    <source>
        <dbReference type="Google" id="ProtNLM"/>
    </source>
</evidence>
<proteinExistence type="predicted"/>
<evidence type="ECO:0000313" key="2">
    <source>
        <dbReference type="EMBL" id="SFI50177.1"/>
    </source>
</evidence>
<evidence type="ECO:0000313" key="3">
    <source>
        <dbReference type="Proteomes" id="UP000199110"/>
    </source>
</evidence>
<dbReference type="RefSeq" id="WP_139212256.1">
    <property type="nucleotide sequence ID" value="NZ_FORA01000001.1"/>
</dbReference>
<reference evidence="2 3" key="1">
    <citation type="submission" date="2016-10" db="EMBL/GenBank/DDBJ databases">
        <authorList>
            <person name="de Groot N.N."/>
        </authorList>
    </citation>
    <scope>NUCLEOTIDE SEQUENCE [LARGE SCALE GENOMIC DNA]</scope>
    <source>
        <strain evidence="2 3">DSM 19073</strain>
    </source>
</reference>
<evidence type="ECO:0000256" key="1">
    <source>
        <dbReference type="SAM" id="SignalP"/>
    </source>
</evidence>
<dbReference type="Proteomes" id="UP000199110">
    <property type="component" value="Unassembled WGS sequence"/>
</dbReference>
<feature type="signal peptide" evidence="1">
    <location>
        <begin position="1"/>
        <end position="25"/>
    </location>
</feature>
<protein>
    <recommendedName>
        <fullName evidence="4">Protease inhibitor Inh</fullName>
    </recommendedName>
</protein>
<dbReference type="AlphaFoldDB" id="A0A1I3IQP7"/>
<keyword evidence="1" id="KW-0732">Signal</keyword>
<gene>
    <name evidence="2" type="ORF">SAMN04488095_1061</name>
</gene>
<organism evidence="2 3">
    <name type="scientific">Jannaschia pohangensis</name>
    <dbReference type="NCBI Taxonomy" id="390807"/>
    <lineage>
        <taxon>Bacteria</taxon>
        <taxon>Pseudomonadati</taxon>
        <taxon>Pseudomonadota</taxon>
        <taxon>Alphaproteobacteria</taxon>
        <taxon>Rhodobacterales</taxon>
        <taxon>Roseobacteraceae</taxon>
        <taxon>Jannaschia</taxon>
    </lineage>
</organism>
<dbReference type="EMBL" id="FORA01000001">
    <property type="protein sequence ID" value="SFI50177.1"/>
    <property type="molecule type" value="Genomic_DNA"/>
</dbReference>
<dbReference type="OrthoDB" id="68992at2"/>